<dbReference type="GO" id="GO:0018493">
    <property type="term" value="F:formylmethanofuran dehydrogenase activity"/>
    <property type="evidence" value="ECO:0007669"/>
    <property type="project" value="InterPro"/>
</dbReference>
<dbReference type="InterPro" id="IPR050123">
    <property type="entry name" value="Prok_molybdopt-oxidoreductase"/>
</dbReference>
<dbReference type="Gene3D" id="3.30.200.210">
    <property type="match status" value="1"/>
</dbReference>
<keyword evidence="1 3" id="KW-0560">Oxidoreductase</keyword>
<name>A0A7G9Y5V0_9EURY</name>
<dbReference type="CDD" id="cd02761">
    <property type="entry name" value="MopB_FmdB-FwdB"/>
    <property type="match status" value="1"/>
</dbReference>
<proteinExistence type="predicted"/>
<dbReference type="GO" id="GO:0003954">
    <property type="term" value="F:NADH dehydrogenase activity"/>
    <property type="evidence" value="ECO:0007669"/>
    <property type="project" value="TreeGrafter"/>
</dbReference>
<organism evidence="3">
    <name type="scientific">Candidatus Methanogaster sp. ANME-2c ERB4</name>
    <dbReference type="NCBI Taxonomy" id="2759911"/>
    <lineage>
        <taxon>Archaea</taxon>
        <taxon>Methanobacteriati</taxon>
        <taxon>Methanobacteriota</taxon>
        <taxon>Stenosarchaea group</taxon>
        <taxon>Methanomicrobia</taxon>
        <taxon>Methanosarcinales</taxon>
        <taxon>ANME-2 cluster</taxon>
        <taxon>Candidatus Methanogasteraceae</taxon>
        <taxon>Candidatus Methanogaster</taxon>
    </lineage>
</organism>
<dbReference type="EC" id="1.17.1.9" evidence="3"/>
<reference evidence="3" key="1">
    <citation type="submission" date="2020-06" db="EMBL/GenBank/DDBJ databases">
        <title>Unique genomic features of the anaerobic methanotrophic archaea.</title>
        <authorList>
            <person name="Chadwick G.L."/>
            <person name="Skennerton C.T."/>
            <person name="Laso-Perez R."/>
            <person name="Leu A.O."/>
            <person name="Speth D.R."/>
            <person name="Yu H."/>
            <person name="Morgan-Lang C."/>
            <person name="Hatzenpichler R."/>
            <person name="Goudeau D."/>
            <person name="Malmstrom R."/>
            <person name="Brazelton W.J."/>
            <person name="Woyke T."/>
            <person name="Hallam S.J."/>
            <person name="Tyson G.W."/>
            <person name="Wegener G."/>
            <person name="Boetius A."/>
            <person name="Orphan V."/>
        </authorList>
    </citation>
    <scope>NUCLEOTIDE SEQUENCE</scope>
</reference>
<protein>
    <submittedName>
        <fullName evidence="3">Formate dehydrogenase subunit alpha</fullName>
        <ecNumber evidence="3">1.17.1.9</ecNumber>
    </submittedName>
</protein>
<evidence type="ECO:0000259" key="2">
    <source>
        <dbReference type="Pfam" id="PF00384"/>
    </source>
</evidence>
<dbReference type="GO" id="GO:0008863">
    <property type="term" value="F:formate dehydrogenase (NAD+) activity"/>
    <property type="evidence" value="ECO:0007669"/>
    <property type="project" value="UniProtKB-EC"/>
</dbReference>
<accession>A0A7G9Y5V0</accession>
<dbReference type="EMBL" id="MT630817">
    <property type="protein sequence ID" value="QNO43384.1"/>
    <property type="molecule type" value="Genomic_DNA"/>
</dbReference>
<dbReference type="Pfam" id="PF00384">
    <property type="entry name" value="Molybdopterin"/>
    <property type="match status" value="1"/>
</dbReference>
<dbReference type="AlphaFoldDB" id="A0A7G9Y5V0"/>
<dbReference type="NCBIfam" id="TIGR03129">
    <property type="entry name" value="one_C_dehyd_B"/>
    <property type="match status" value="1"/>
</dbReference>
<dbReference type="PIRSF" id="PIRSF005646">
    <property type="entry name" value="FwdB"/>
    <property type="match status" value="1"/>
</dbReference>
<dbReference type="GO" id="GO:0016020">
    <property type="term" value="C:membrane"/>
    <property type="evidence" value="ECO:0007669"/>
    <property type="project" value="TreeGrafter"/>
</dbReference>
<dbReference type="PANTHER" id="PTHR43105">
    <property type="entry name" value="RESPIRATORY NITRATE REDUCTASE"/>
    <property type="match status" value="1"/>
</dbReference>
<feature type="domain" description="Molybdopterin oxidoreductase" evidence="2">
    <location>
        <begin position="48"/>
        <end position="394"/>
    </location>
</feature>
<dbReference type="SUPFAM" id="SSF53706">
    <property type="entry name" value="Formate dehydrogenase/DMSO reductase, domains 1-3"/>
    <property type="match status" value="1"/>
</dbReference>
<evidence type="ECO:0000313" key="3">
    <source>
        <dbReference type="EMBL" id="QNO43384.1"/>
    </source>
</evidence>
<sequence length="433" mass="47268">MFTKNIICPVCGGSCDDIQVELGDGEITVRNACKMGNAKFQEVVSSHRLRDPLIKENGELTKADWNDAITKAAEILTEADRALLFLGSETSCEAQEIGLHIGEYLGAAVDSNATICHGPTVMGIQESGIVGATAGQSKNRTNLSIYWGCNALESMPRHMSRYGIFPRGYWTKRGRFDRTVICVDPRKTPTAEAADLHVQLNPNSDYELFNALSTILNGKEPHPSVAGVTGVPVSVMKEMVEMMKASNFGTVYVGLGVGSSYGKHRNVEAALNLIKELNNHTKFSIGALRGHCNVAGFNQIASYLYGYPFGLDFAKGYPRFNPGEYTMVDVLRDRDVDAAFVMCADLVCHIPADPASYLCEIPLVCLDIAPCPTTIASDVVLPGVIDAMECSGTFYRLDNVPVYFEGFTDSPFSFTKSNEDTMQQLFDKIKKMA</sequence>
<dbReference type="InterPro" id="IPR016457">
    <property type="entry name" value="Formylmethanofuran_DH_bsu"/>
</dbReference>
<dbReference type="InterPro" id="IPR006656">
    <property type="entry name" value="Mopterin_OxRdtase"/>
</dbReference>
<dbReference type="PANTHER" id="PTHR43105:SF14">
    <property type="entry name" value="FORMATE DEHYDROGENASE H"/>
    <property type="match status" value="1"/>
</dbReference>
<dbReference type="GO" id="GO:0015948">
    <property type="term" value="P:methanogenesis"/>
    <property type="evidence" value="ECO:0007669"/>
    <property type="project" value="InterPro"/>
</dbReference>
<evidence type="ECO:0000256" key="1">
    <source>
        <dbReference type="ARBA" id="ARBA00023002"/>
    </source>
</evidence>
<gene>
    <name evidence="3" type="primary">fdhA</name>
    <name evidence="3" type="ORF">PBCIBCPC_00004</name>
</gene>
<dbReference type="GO" id="GO:0022904">
    <property type="term" value="P:respiratory electron transport chain"/>
    <property type="evidence" value="ECO:0007669"/>
    <property type="project" value="TreeGrafter"/>
</dbReference>
<dbReference type="Gene3D" id="3.40.228.10">
    <property type="entry name" value="Dimethylsulfoxide Reductase, domain 2"/>
    <property type="match status" value="1"/>
</dbReference>